<feature type="region of interest" description="Disordered" evidence="1">
    <location>
        <begin position="475"/>
        <end position="564"/>
    </location>
</feature>
<reference evidence="3 4" key="1">
    <citation type="journal article" date="2012" name="Genome Biol.">
        <title>Genome and low-iron response of an oceanic diatom adapted to chronic iron limitation.</title>
        <authorList>
            <person name="Lommer M."/>
            <person name="Specht M."/>
            <person name="Roy A.S."/>
            <person name="Kraemer L."/>
            <person name="Andreson R."/>
            <person name="Gutowska M.A."/>
            <person name="Wolf J."/>
            <person name="Bergner S.V."/>
            <person name="Schilhabel M.B."/>
            <person name="Klostermeier U.C."/>
            <person name="Beiko R.G."/>
            <person name="Rosenstiel P."/>
            <person name="Hippler M."/>
            <person name="Laroche J."/>
        </authorList>
    </citation>
    <scope>NUCLEOTIDE SEQUENCE [LARGE SCALE GENOMIC DNA]</scope>
    <source>
        <strain evidence="3 4">CCMP1005</strain>
    </source>
</reference>
<feature type="transmembrane region" description="Helical" evidence="2">
    <location>
        <begin position="44"/>
        <end position="67"/>
    </location>
</feature>
<keyword evidence="2" id="KW-0472">Membrane</keyword>
<keyword evidence="2" id="KW-1133">Transmembrane helix</keyword>
<dbReference type="eggNOG" id="ENOG502T3WI">
    <property type="taxonomic scope" value="Eukaryota"/>
</dbReference>
<dbReference type="EMBL" id="AGNL01045763">
    <property type="protein sequence ID" value="EJK48497.1"/>
    <property type="molecule type" value="Genomic_DNA"/>
</dbReference>
<protein>
    <recommendedName>
        <fullName evidence="5">Transmembrane protein</fullName>
    </recommendedName>
</protein>
<comment type="caution">
    <text evidence="3">The sequence shown here is derived from an EMBL/GenBank/DDBJ whole genome shotgun (WGS) entry which is preliminary data.</text>
</comment>
<evidence type="ECO:0000256" key="1">
    <source>
        <dbReference type="SAM" id="MobiDB-lite"/>
    </source>
</evidence>
<organism evidence="3 4">
    <name type="scientific">Thalassiosira oceanica</name>
    <name type="common">Marine diatom</name>
    <dbReference type="NCBI Taxonomy" id="159749"/>
    <lineage>
        <taxon>Eukaryota</taxon>
        <taxon>Sar</taxon>
        <taxon>Stramenopiles</taxon>
        <taxon>Ochrophyta</taxon>
        <taxon>Bacillariophyta</taxon>
        <taxon>Coscinodiscophyceae</taxon>
        <taxon>Thalassiosirophycidae</taxon>
        <taxon>Thalassiosirales</taxon>
        <taxon>Thalassiosiraceae</taxon>
        <taxon>Thalassiosira</taxon>
    </lineage>
</organism>
<feature type="compositionally biased region" description="Polar residues" evidence="1">
    <location>
        <begin position="516"/>
        <end position="532"/>
    </location>
</feature>
<feature type="transmembrane region" description="Helical" evidence="2">
    <location>
        <begin position="250"/>
        <end position="272"/>
    </location>
</feature>
<gene>
    <name evidence="3" type="ORF">THAOC_32698</name>
</gene>
<dbReference type="OrthoDB" id="10665742at2759"/>
<keyword evidence="4" id="KW-1185">Reference proteome</keyword>
<dbReference type="Proteomes" id="UP000266841">
    <property type="component" value="Unassembled WGS sequence"/>
</dbReference>
<evidence type="ECO:0008006" key="5">
    <source>
        <dbReference type="Google" id="ProtNLM"/>
    </source>
</evidence>
<feature type="non-terminal residue" evidence="3">
    <location>
        <position position="1"/>
    </location>
</feature>
<feature type="region of interest" description="Disordered" evidence="1">
    <location>
        <begin position="152"/>
        <end position="190"/>
    </location>
</feature>
<accession>K0RP24</accession>
<feature type="transmembrane region" description="Helical" evidence="2">
    <location>
        <begin position="410"/>
        <end position="427"/>
    </location>
</feature>
<proteinExistence type="predicted"/>
<dbReference type="AlphaFoldDB" id="K0RP24"/>
<evidence type="ECO:0000256" key="2">
    <source>
        <dbReference type="SAM" id="Phobius"/>
    </source>
</evidence>
<feature type="transmembrane region" description="Helical" evidence="2">
    <location>
        <begin position="567"/>
        <end position="587"/>
    </location>
</feature>
<sequence>ELARARSNVTRNIASCHACSVVCIAAAAAALALARVLYDERGGLAIVLGTVCTSAAFVAVGGFLAVLSWRVASSAVSAGDLPSVTFEELSRRALSAAVAEVTSSAWTEGGGLLGAPPGDDDEALRLAVLRWVVDSLKSRGRTDLGDVSSGDVRQVFADMEDDEDIQRERPTPSRPSGRSSEPNQDGFPEPACARLDSSRVSYQSLQDLIAKLDADDTLIPTIRRYRAWVYSLPPSNNVAMCIAMWKMCPATFLTGAMAMRLLLGAVCSAVHLASASDFWIRLVMTMGTAAILSPTVIIEYERVRIWWAKASIELVGVEANPDYPSMANACKSVIILRADRERERPGPILSFVMDSTDSFQRIWALLLDSIAALERSVPAVRCATVASATANLTSDSITLVDLAVEANRRGLLGGIGLMVWDMFQFLLSRELESRSGGTDRGSPDDCGGKYTSAVVGAVQNVSKIGHNINQIRISKQSSQGEHADTSEPCDPGDGQSKSILEDEASCGSEGSKGSEVASNNVSPECDGTNQTCEVIRPNVASQVPAEDDNETPDTGSNEAETEGNLPLIGGSLALLGTAVATIAISALQTRQKGRDRQRKNKIE</sequence>
<keyword evidence="2" id="KW-0812">Transmembrane</keyword>
<feature type="transmembrane region" description="Helical" evidence="2">
    <location>
        <begin position="278"/>
        <end position="298"/>
    </location>
</feature>
<evidence type="ECO:0000313" key="4">
    <source>
        <dbReference type="Proteomes" id="UP000266841"/>
    </source>
</evidence>
<feature type="transmembrane region" description="Helical" evidence="2">
    <location>
        <begin position="12"/>
        <end position="38"/>
    </location>
</feature>
<name>K0RP24_THAOC</name>
<evidence type="ECO:0000313" key="3">
    <source>
        <dbReference type="EMBL" id="EJK48497.1"/>
    </source>
</evidence>